<reference evidence="1 2" key="1">
    <citation type="submission" date="2016-10" db="EMBL/GenBank/DDBJ databases">
        <authorList>
            <person name="de Groot N.N."/>
        </authorList>
    </citation>
    <scope>NUCLEOTIDE SEQUENCE [LARGE SCALE GENOMIC DNA]</scope>
    <source>
        <strain evidence="1 2">CGMCC 1.12097</strain>
    </source>
</reference>
<evidence type="ECO:0000313" key="2">
    <source>
        <dbReference type="Proteomes" id="UP000198588"/>
    </source>
</evidence>
<gene>
    <name evidence="1" type="ORF">SAMN02927914_01924</name>
</gene>
<accession>A0A1G5X467</accession>
<dbReference type="Proteomes" id="UP000198588">
    <property type="component" value="Unassembled WGS sequence"/>
</dbReference>
<protein>
    <submittedName>
        <fullName evidence="1">Uncharacterized protein</fullName>
    </submittedName>
</protein>
<organism evidence="1 2">
    <name type="scientific">Mesorhizobium qingshengii</name>
    <dbReference type="NCBI Taxonomy" id="1165689"/>
    <lineage>
        <taxon>Bacteria</taxon>
        <taxon>Pseudomonadati</taxon>
        <taxon>Pseudomonadota</taxon>
        <taxon>Alphaproteobacteria</taxon>
        <taxon>Hyphomicrobiales</taxon>
        <taxon>Phyllobacteriaceae</taxon>
        <taxon>Mesorhizobium</taxon>
    </lineage>
</organism>
<dbReference type="EMBL" id="FMXM01000005">
    <property type="protein sequence ID" value="SDA65062.1"/>
    <property type="molecule type" value="Genomic_DNA"/>
</dbReference>
<name>A0A1G5X467_9HYPH</name>
<sequence>MQMPQMAKDVFMGGFIALAGVAVKSLVLRKTSRRLANAWFDHAESGSETFY</sequence>
<dbReference type="STRING" id="1165689.SAMN02927914_01924"/>
<proteinExistence type="predicted"/>
<dbReference type="AlphaFoldDB" id="A0A1G5X467"/>
<evidence type="ECO:0000313" key="1">
    <source>
        <dbReference type="EMBL" id="SDA65062.1"/>
    </source>
</evidence>